<comment type="cofactor">
    <cofactor evidence="3">
        <name>pyridoxal 5'-phosphate</name>
        <dbReference type="ChEBI" id="CHEBI:597326"/>
    </cofactor>
</comment>
<dbReference type="Pfam" id="PF01168">
    <property type="entry name" value="Ala_racemase_N"/>
    <property type="match status" value="1"/>
</dbReference>
<keyword evidence="1 2" id="KW-0663">Pyridoxal phosphate</keyword>
<dbReference type="AlphaFoldDB" id="A0A5C7EV25"/>
<dbReference type="InParanoid" id="A0A5C7EV25"/>
<dbReference type="EMBL" id="VPFL01000005">
    <property type="protein sequence ID" value="TXF12657.1"/>
    <property type="molecule type" value="Genomic_DNA"/>
</dbReference>
<evidence type="ECO:0000256" key="1">
    <source>
        <dbReference type="ARBA" id="ARBA00022898"/>
    </source>
</evidence>
<evidence type="ECO:0000259" key="5">
    <source>
        <dbReference type="Pfam" id="PF01168"/>
    </source>
</evidence>
<evidence type="ECO:0000313" key="6">
    <source>
        <dbReference type="EMBL" id="TXF12657.1"/>
    </source>
</evidence>
<name>A0A5C7EV25_9PROT</name>
<dbReference type="PANTHER" id="PTHR10146">
    <property type="entry name" value="PROLINE SYNTHETASE CO-TRANSCRIBED BACTERIAL HOMOLOG PROTEIN"/>
    <property type="match status" value="1"/>
</dbReference>
<dbReference type="PIRSF" id="PIRSF004848">
    <property type="entry name" value="YBL036c_PLPDEIII"/>
    <property type="match status" value="1"/>
</dbReference>
<dbReference type="Gene3D" id="3.20.20.10">
    <property type="entry name" value="Alanine racemase"/>
    <property type="match status" value="1"/>
</dbReference>
<dbReference type="RefSeq" id="WP_147799149.1">
    <property type="nucleotide sequence ID" value="NZ_VPFL01000005.1"/>
</dbReference>
<comment type="function">
    <text evidence="2">Pyridoxal 5'-phosphate (PLP)-binding protein, which is involved in PLP homeostasis.</text>
</comment>
<dbReference type="FunCoup" id="A0A5C7EV25">
    <property type="interactions" value="508"/>
</dbReference>
<feature type="domain" description="Alanine racemase N-terminal" evidence="5">
    <location>
        <begin position="8"/>
        <end position="226"/>
    </location>
</feature>
<dbReference type="PROSITE" id="PS01211">
    <property type="entry name" value="UPF0001"/>
    <property type="match status" value="1"/>
</dbReference>
<accession>A0A5C7EV25</accession>
<dbReference type="SUPFAM" id="SSF51419">
    <property type="entry name" value="PLP-binding barrel"/>
    <property type="match status" value="1"/>
</dbReference>
<evidence type="ECO:0000313" key="7">
    <source>
        <dbReference type="Proteomes" id="UP000321201"/>
    </source>
</evidence>
<sequence>MSTIGNRLQAVAERIRRAAEAAGRAAQDIQLVAVSKTCPPEAVREAHRAGQRAFGESYVQEALEKMDALADLPLEWHFIGPIQSNKTGPIARRFAWVHGVDRDKIARRLADARPPEAPPLNICIQVNVSGEASKSGVAPDEVLALARTIISLPRLKLRGLMAIPRPTDDEAEQRRQFRTLRTIRDELEAHGIATDTLSMGMSDDLEAAIAEGATLVRVGTAIFGARAKKTGRKDPEENRLHKA</sequence>
<dbReference type="InterPro" id="IPR029066">
    <property type="entry name" value="PLP-binding_barrel"/>
</dbReference>
<comment type="similarity">
    <text evidence="2 4">Belongs to the pyridoxal phosphate-binding protein YggS/PROSC family.</text>
</comment>
<dbReference type="InterPro" id="IPR001608">
    <property type="entry name" value="Ala_racemase_N"/>
</dbReference>
<dbReference type="Proteomes" id="UP000321201">
    <property type="component" value="Unassembled WGS sequence"/>
</dbReference>
<evidence type="ECO:0000256" key="2">
    <source>
        <dbReference type="HAMAP-Rule" id="MF_02087"/>
    </source>
</evidence>
<dbReference type="NCBIfam" id="TIGR00044">
    <property type="entry name" value="YggS family pyridoxal phosphate-dependent enzyme"/>
    <property type="match status" value="1"/>
</dbReference>
<protein>
    <recommendedName>
        <fullName evidence="2">Pyridoxal phosphate homeostasis protein</fullName>
        <shortName evidence="2">PLP homeostasis protein</shortName>
    </recommendedName>
</protein>
<dbReference type="PANTHER" id="PTHR10146:SF14">
    <property type="entry name" value="PYRIDOXAL PHOSPHATE HOMEOSTASIS PROTEIN"/>
    <property type="match status" value="1"/>
</dbReference>
<dbReference type="GO" id="GO:0030170">
    <property type="term" value="F:pyridoxal phosphate binding"/>
    <property type="evidence" value="ECO:0007669"/>
    <property type="project" value="UniProtKB-UniRule"/>
</dbReference>
<dbReference type="CDD" id="cd06824">
    <property type="entry name" value="PLPDE_III_Yggs_like"/>
    <property type="match status" value="1"/>
</dbReference>
<gene>
    <name evidence="6" type="ORF">FR698_05365</name>
</gene>
<proteinExistence type="inferred from homology"/>
<organism evidence="6 7">
    <name type="scientific">Pelomicrobium methylotrophicum</name>
    <dbReference type="NCBI Taxonomy" id="2602750"/>
    <lineage>
        <taxon>Bacteria</taxon>
        <taxon>Pseudomonadati</taxon>
        <taxon>Pseudomonadota</taxon>
        <taxon>Hydrogenophilia</taxon>
        <taxon>Hydrogenophilia incertae sedis</taxon>
        <taxon>Pelomicrobium</taxon>
    </lineage>
</organism>
<reference evidence="6 7" key="1">
    <citation type="submission" date="2019-08" db="EMBL/GenBank/DDBJ databases">
        <title>Pelomicrobium methylotrophicum gen. nov., sp. nov. a moderately thermophilic, facultatively anaerobic, lithoautotrophic and methylotrophic bacterium isolated from a terrestrial mud volcano.</title>
        <authorList>
            <person name="Slobodkina G.B."/>
            <person name="Merkel A.Y."/>
            <person name="Slobodkin A.I."/>
        </authorList>
    </citation>
    <scope>NUCLEOTIDE SEQUENCE [LARGE SCALE GENOMIC DNA]</scope>
    <source>
        <strain evidence="6 7">SM250</strain>
    </source>
</reference>
<dbReference type="InterPro" id="IPR011078">
    <property type="entry name" value="PyrdxlP_homeostasis"/>
</dbReference>
<dbReference type="OrthoDB" id="5291450at2"/>
<keyword evidence="7" id="KW-1185">Reference proteome</keyword>
<comment type="caution">
    <text evidence="6">The sequence shown here is derived from an EMBL/GenBank/DDBJ whole genome shotgun (WGS) entry which is preliminary data.</text>
</comment>
<evidence type="ECO:0000256" key="3">
    <source>
        <dbReference type="PIRSR" id="PIRSR004848-1"/>
    </source>
</evidence>
<dbReference type="FunFam" id="3.20.20.10:FF:000018">
    <property type="entry name" value="Pyridoxal phosphate homeostasis protein"/>
    <property type="match status" value="1"/>
</dbReference>
<evidence type="ECO:0000256" key="4">
    <source>
        <dbReference type="RuleBase" id="RU004514"/>
    </source>
</evidence>
<feature type="modified residue" description="N6-(pyridoxal phosphate)lysine" evidence="2 3">
    <location>
        <position position="36"/>
    </location>
</feature>
<dbReference type="HAMAP" id="MF_02087">
    <property type="entry name" value="PLP_homeostasis"/>
    <property type="match status" value="1"/>
</dbReference>